<evidence type="ECO:0000313" key="4">
    <source>
        <dbReference type="Proteomes" id="UP000269208"/>
    </source>
</evidence>
<dbReference type="EMBL" id="LR134190">
    <property type="protein sequence ID" value="VEB62695.1"/>
    <property type="molecule type" value="Genomic_DNA"/>
</dbReference>
<evidence type="ECO:0000313" key="3">
    <source>
        <dbReference type="EMBL" id="VEB62695.1"/>
    </source>
</evidence>
<dbReference type="GO" id="GO:0003676">
    <property type="term" value="F:nucleic acid binding"/>
    <property type="evidence" value="ECO:0007669"/>
    <property type="project" value="InterPro"/>
</dbReference>
<evidence type="ECO:0000256" key="1">
    <source>
        <dbReference type="ARBA" id="ARBA00022603"/>
    </source>
</evidence>
<keyword evidence="1 3" id="KW-0489">Methyltransferase</keyword>
<dbReference type="InterPro" id="IPR029063">
    <property type="entry name" value="SAM-dependent_MTases_sf"/>
</dbReference>
<keyword evidence="2 3" id="KW-0808">Transferase</keyword>
<name>A0A447U9A1_SALET</name>
<dbReference type="Proteomes" id="UP000269208">
    <property type="component" value="Chromosome"/>
</dbReference>
<dbReference type="InterPro" id="IPR002052">
    <property type="entry name" value="DNA_methylase_N6_adenine_CS"/>
</dbReference>
<dbReference type="SUPFAM" id="SSF53335">
    <property type="entry name" value="S-adenosyl-L-methionine-dependent methyltransferases"/>
    <property type="match status" value="1"/>
</dbReference>
<gene>
    <name evidence="3" type="primary">mod_3</name>
    <name evidence="3" type="ORF">NCTC6754_08095</name>
</gene>
<dbReference type="EC" id="2.1.1.72" evidence="3"/>
<evidence type="ECO:0000256" key="2">
    <source>
        <dbReference type="ARBA" id="ARBA00022679"/>
    </source>
</evidence>
<dbReference type="Gene3D" id="3.40.50.150">
    <property type="entry name" value="Vaccinia Virus protein VP39"/>
    <property type="match status" value="1"/>
</dbReference>
<proteinExistence type="predicted"/>
<protein>
    <submittedName>
        <fullName evidence="3">Type III restriction-modification system StyLTI enzyme mod</fullName>
        <ecNumber evidence="3">2.1.1.72</ecNumber>
    </submittedName>
</protein>
<organism evidence="3 4">
    <name type="scientific">Salmonella enterica I</name>
    <dbReference type="NCBI Taxonomy" id="59201"/>
    <lineage>
        <taxon>Bacteria</taxon>
        <taxon>Pseudomonadati</taxon>
        <taxon>Pseudomonadota</taxon>
        <taxon>Gammaproteobacteria</taxon>
        <taxon>Enterobacterales</taxon>
        <taxon>Enterobacteriaceae</taxon>
        <taxon>Salmonella</taxon>
    </lineage>
</organism>
<dbReference type="GO" id="GO:0009007">
    <property type="term" value="F:site-specific DNA-methyltransferase (adenine-specific) activity"/>
    <property type="evidence" value="ECO:0007669"/>
    <property type="project" value="UniProtKB-EC"/>
</dbReference>
<sequence>MFLRHLQNNYADTVDMIYIDPPYNTGSDGFCLSRSF</sequence>
<dbReference type="GO" id="GO:0032259">
    <property type="term" value="P:methylation"/>
    <property type="evidence" value="ECO:0007669"/>
    <property type="project" value="UniProtKB-KW"/>
</dbReference>
<reference evidence="3 4" key="1">
    <citation type="submission" date="2018-12" db="EMBL/GenBank/DDBJ databases">
        <authorList>
            <consortium name="Pathogen Informatics"/>
        </authorList>
    </citation>
    <scope>NUCLEOTIDE SEQUENCE [LARGE SCALE GENOMIC DNA]</scope>
    <source>
        <strain evidence="3 4">NCTC6754</strain>
    </source>
</reference>
<dbReference type="PROSITE" id="PS00092">
    <property type="entry name" value="N6_MTASE"/>
    <property type="match status" value="1"/>
</dbReference>
<dbReference type="REBASE" id="287942">
    <property type="entry name" value="M.Sen6754I"/>
</dbReference>
<dbReference type="AlphaFoldDB" id="A0A447U9A1"/>
<accession>A0A447U9A1</accession>